<gene>
    <name evidence="4" type="primary">glk_2</name>
    <name evidence="4" type="ORF">NCTC9185_02608</name>
</gene>
<dbReference type="GO" id="GO:0006096">
    <property type="term" value="P:glycolytic process"/>
    <property type="evidence" value="ECO:0007669"/>
    <property type="project" value="InterPro"/>
</dbReference>
<proteinExistence type="inferred from homology"/>
<evidence type="ECO:0000313" key="5">
    <source>
        <dbReference type="Proteomes" id="UP000339249"/>
    </source>
</evidence>
<dbReference type="Proteomes" id="UP000339249">
    <property type="component" value="Unassembled WGS sequence"/>
</dbReference>
<dbReference type="AlphaFoldDB" id="A0A4U9D4R8"/>
<evidence type="ECO:0000313" key="4">
    <source>
        <dbReference type="EMBL" id="VTN10683.1"/>
    </source>
</evidence>
<name>A0A4U9D4R8_RAOTE</name>
<keyword evidence="2 4" id="KW-0418">Kinase</keyword>
<dbReference type="Pfam" id="PF02685">
    <property type="entry name" value="Glucokinase"/>
    <property type="match status" value="1"/>
</dbReference>
<organism evidence="4 5">
    <name type="scientific">Raoultella terrigena</name>
    <name type="common">Klebsiella terrigena</name>
    <dbReference type="NCBI Taxonomy" id="577"/>
    <lineage>
        <taxon>Bacteria</taxon>
        <taxon>Pseudomonadati</taxon>
        <taxon>Pseudomonadota</taxon>
        <taxon>Gammaproteobacteria</taxon>
        <taxon>Enterobacterales</taxon>
        <taxon>Enterobacteriaceae</taxon>
        <taxon>Klebsiella/Raoultella group</taxon>
        <taxon>Raoultella</taxon>
    </lineage>
</organism>
<dbReference type="GO" id="GO:0005524">
    <property type="term" value="F:ATP binding"/>
    <property type="evidence" value="ECO:0007669"/>
    <property type="project" value="InterPro"/>
</dbReference>
<evidence type="ECO:0000256" key="2">
    <source>
        <dbReference type="ARBA" id="ARBA00022777"/>
    </source>
</evidence>
<accession>A0A4U9D4R8</accession>
<dbReference type="Gene3D" id="3.30.420.40">
    <property type="match status" value="1"/>
</dbReference>
<sequence length="73" mass="8124">MPDWHYVIWRTGRSPAQKPIPGLDYPSLEAVVRVYLDEHSVDVEDGCIAIACPITGDWGGDDQPYLGVFPLPK</sequence>
<evidence type="ECO:0000256" key="1">
    <source>
        <dbReference type="ARBA" id="ARBA00022679"/>
    </source>
</evidence>
<dbReference type="GO" id="GO:0004340">
    <property type="term" value="F:glucokinase activity"/>
    <property type="evidence" value="ECO:0007669"/>
    <property type="project" value="UniProtKB-EC"/>
</dbReference>
<comment type="similarity">
    <text evidence="3">Belongs to the bacterial glucokinase family.</text>
</comment>
<dbReference type="InterPro" id="IPR003836">
    <property type="entry name" value="Glucokinase"/>
</dbReference>
<dbReference type="EC" id="2.7.1.2" evidence="4"/>
<evidence type="ECO:0000256" key="3">
    <source>
        <dbReference type="RuleBase" id="RU004046"/>
    </source>
</evidence>
<reference evidence="4 5" key="1">
    <citation type="submission" date="2019-04" db="EMBL/GenBank/DDBJ databases">
        <authorList>
            <consortium name="Pathogen Informatics"/>
        </authorList>
    </citation>
    <scope>NUCLEOTIDE SEQUENCE [LARGE SCALE GENOMIC DNA]</scope>
    <source>
        <strain evidence="4 5">NCTC9185</strain>
    </source>
</reference>
<dbReference type="EMBL" id="CABDVU010000001">
    <property type="protein sequence ID" value="VTN10683.1"/>
    <property type="molecule type" value="Genomic_DNA"/>
</dbReference>
<keyword evidence="1 4" id="KW-0808">Transferase</keyword>
<protein>
    <submittedName>
        <fullName evidence="4">Glucokinase</fullName>
        <ecNumber evidence="4">2.7.1.2</ecNumber>
    </submittedName>
</protein>
<dbReference type="GO" id="GO:0005536">
    <property type="term" value="F:D-glucose binding"/>
    <property type="evidence" value="ECO:0007669"/>
    <property type="project" value="InterPro"/>
</dbReference>